<dbReference type="PROSITE" id="PS51192">
    <property type="entry name" value="HELICASE_ATP_BIND_1"/>
    <property type="match status" value="1"/>
</dbReference>
<evidence type="ECO:0000256" key="4">
    <source>
        <dbReference type="ARBA" id="ARBA00022806"/>
    </source>
</evidence>
<comment type="catalytic activity">
    <reaction evidence="7">
        <text>Couples ATP hydrolysis with the unwinding of duplex DNA by translocating in the 3'-5' direction.</text>
        <dbReference type="EC" id="5.6.2.4"/>
    </reaction>
</comment>
<dbReference type="NCBIfam" id="NF045503">
    <property type="entry name" value="repair_heli_XPB"/>
    <property type="match status" value="1"/>
</dbReference>
<dbReference type="PANTHER" id="PTHR11274">
    <property type="entry name" value="RAD25/XP-B DNA REPAIR HELICASE"/>
    <property type="match status" value="1"/>
</dbReference>
<accession>A0A1U9K8C4</accession>
<gene>
    <name evidence="12" type="ORF">B0W44_11335</name>
</gene>
<evidence type="ECO:0000256" key="6">
    <source>
        <dbReference type="ARBA" id="ARBA00023235"/>
    </source>
</evidence>
<sequence length="561" mass="63524">MHFRPDNPLIVQSDHTILLEAGHPKFPEVRDGLAAFAELEKSPEYVHTYRITPLSVWNAAAAGMSAETIIHCLEEWSKFEIPPSLVREIHVHAKRYGLIRLETRRDTLVLTSGDVALLHQVISAPQVQPLVEQPLEDGAVPVKHKARGKVKQELLKAGYPVEDVAGYSDGERLQVRLKETETFRLRPYQREAVEAFYRQGAATGGSGVLVLPCGAGKTVVGLGVMERVGSATLILAPNTTSVRQWIREIREKTDVPSEMVGEYTGLEKEVKPITVATYQMLTNRQHSDDSFPHMQLFSKRDWGLIIYDEVHLLPAPVFRATALLQAKRRLGLTATLVREDGREQDVFSLVGPKKMDVPWKSLEREGWIARADCWEIRTSLPYERRKAYTRAPSREKYRIASENPRKIGVLKRILERHPHSQVIVIGQYLDQLREVAAELGAPLITGQVAQSERDQLYRQFQRGMFSVIVVSKVANFAVDLPDANVAVQLSGTFGSRQEEAQRLGRILRPKRGDNRAYFYTVVSRDSKDEAYALKRQRFLVEQGYRYTVVDAEELDEWVVSS</sequence>
<evidence type="ECO:0000313" key="13">
    <source>
        <dbReference type="Proteomes" id="UP000188603"/>
    </source>
</evidence>
<evidence type="ECO:0000256" key="3">
    <source>
        <dbReference type="ARBA" id="ARBA00022801"/>
    </source>
</evidence>
<keyword evidence="4 12" id="KW-0347">Helicase</keyword>
<dbReference type="GO" id="GO:0016787">
    <property type="term" value="F:hydrolase activity"/>
    <property type="evidence" value="ECO:0007669"/>
    <property type="project" value="UniProtKB-KW"/>
</dbReference>
<evidence type="ECO:0000256" key="1">
    <source>
        <dbReference type="ARBA" id="ARBA00006637"/>
    </source>
</evidence>
<dbReference type="KEGG" id="ntr:B0W44_11335"/>
<keyword evidence="2" id="KW-0547">Nucleotide-binding</keyword>
<dbReference type="OrthoDB" id="9802848at2"/>
<dbReference type="InterPro" id="IPR014001">
    <property type="entry name" value="Helicase_ATP-bd"/>
</dbReference>
<dbReference type="PROSITE" id="PS51194">
    <property type="entry name" value="HELICASE_CTER"/>
    <property type="match status" value="1"/>
</dbReference>
<name>A0A1U9K8C4_9BACL</name>
<dbReference type="Pfam" id="PF04851">
    <property type="entry name" value="ResIII"/>
    <property type="match status" value="1"/>
</dbReference>
<comment type="catalytic activity">
    <reaction evidence="9">
        <text>ATP + H2O = ADP + phosphate + H(+)</text>
        <dbReference type="Rhea" id="RHEA:13065"/>
        <dbReference type="ChEBI" id="CHEBI:15377"/>
        <dbReference type="ChEBI" id="CHEBI:15378"/>
        <dbReference type="ChEBI" id="CHEBI:30616"/>
        <dbReference type="ChEBI" id="CHEBI:43474"/>
        <dbReference type="ChEBI" id="CHEBI:456216"/>
        <dbReference type="EC" id="5.6.2.4"/>
    </reaction>
</comment>
<dbReference type="PANTHER" id="PTHR11274:SF0">
    <property type="entry name" value="GENERAL TRANSCRIPTION AND DNA REPAIR FACTOR IIH HELICASE SUBUNIT XPB"/>
    <property type="match status" value="1"/>
</dbReference>
<dbReference type="Proteomes" id="UP000188603">
    <property type="component" value="Chromosome"/>
</dbReference>
<evidence type="ECO:0000259" key="11">
    <source>
        <dbReference type="PROSITE" id="PS51194"/>
    </source>
</evidence>
<keyword evidence="13" id="KW-1185">Reference proteome</keyword>
<evidence type="ECO:0000259" key="10">
    <source>
        <dbReference type="PROSITE" id="PS51192"/>
    </source>
</evidence>
<dbReference type="AlphaFoldDB" id="A0A1U9K8C4"/>
<dbReference type="InterPro" id="IPR001650">
    <property type="entry name" value="Helicase_C-like"/>
</dbReference>
<dbReference type="InterPro" id="IPR006935">
    <property type="entry name" value="Helicase/UvrB_N"/>
</dbReference>
<evidence type="ECO:0000256" key="8">
    <source>
        <dbReference type="ARBA" id="ARBA00034808"/>
    </source>
</evidence>
<dbReference type="EC" id="5.6.2.4" evidence="8"/>
<dbReference type="EMBL" id="CP019699">
    <property type="protein sequence ID" value="AQS56270.1"/>
    <property type="molecule type" value="Genomic_DNA"/>
</dbReference>
<evidence type="ECO:0000256" key="5">
    <source>
        <dbReference type="ARBA" id="ARBA00022840"/>
    </source>
</evidence>
<comment type="similarity">
    <text evidence="1">Belongs to the helicase family. RAD25/XPB subfamily.</text>
</comment>
<keyword evidence="3" id="KW-0378">Hydrolase</keyword>
<dbReference type="Pfam" id="PF13625">
    <property type="entry name" value="Helicase_C_3"/>
    <property type="match status" value="1"/>
</dbReference>
<dbReference type="Pfam" id="PF16203">
    <property type="entry name" value="ERCC3_RAD25_C"/>
    <property type="match status" value="1"/>
</dbReference>
<feature type="domain" description="Helicase ATP-binding" evidence="10">
    <location>
        <begin position="198"/>
        <end position="354"/>
    </location>
</feature>
<dbReference type="InterPro" id="IPR032830">
    <property type="entry name" value="XPB/Ssl2_N"/>
</dbReference>
<dbReference type="RefSeq" id="WP_077720128.1">
    <property type="nucleotide sequence ID" value="NZ_CP019699.1"/>
</dbReference>
<dbReference type="CDD" id="cd18789">
    <property type="entry name" value="SF2_C_XPB"/>
    <property type="match status" value="1"/>
</dbReference>
<dbReference type="GO" id="GO:0005524">
    <property type="term" value="F:ATP binding"/>
    <property type="evidence" value="ECO:0007669"/>
    <property type="project" value="UniProtKB-KW"/>
</dbReference>
<reference evidence="12 13" key="1">
    <citation type="journal article" date="2015" name="Int. J. Syst. Evol. Microbiol.">
        <title>Novibacillus thermophilus gen. nov., sp. nov., a Gram-staining-negative and moderately thermophilic member of the family Thermoactinomycetaceae.</title>
        <authorList>
            <person name="Yang G."/>
            <person name="Chen J."/>
            <person name="Zhou S."/>
        </authorList>
    </citation>
    <scope>NUCLEOTIDE SEQUENCE [LARGE SCALE GENOMIC DNA]</scope>
    <source>
        <strain evidence="12 13">SG-1</strain>
    </source>
</reference>
<dbReference type="STRING" id="1471761.B0W44_11335"/>
<organism evidence="12 13">
    <name type="scientific">Novibacillus thermophilus</name>
    <dbReference type="NCBI Taxonomy" id="1471761"/>
    <lineage>
        <taxon>Bacteria</taxon>
        <taxon>Bacillati</taxon>
        <taxon>Bacillota</taxon>
        <taxon>Bacilli</taxon>
        <taxon>Bacillales</taxon>
        <taxon>Thermoactinomycetaceae</taxon>
        <taxon>Novibacillus</taxon>
    </lineage>
</organism>
<dbReference type="SMART" id="SM00490">
    <property type="entry name" value="HELICc"/>
    <property type="match status" value="1"/>
</dbReference>
<dbReference type="SMART" id="SM00487">
    <property type="entry name" value="DEXDc"/>
    <property type="match status" value="1"/>
</dbReference>
<evidence type="ECO:0000256" key="7">
    <source>
        <dbReference type="ARBA" id="ARBA00034617"/>
    </source>
</evidence>
<dbReference type="Gene3D" id="3.40.50.300">
    <property type="entry name" value="P-loop containing nucleotide triphosphate hydrolases"/>
    <property type="match status" value="2"/>
</dbReference>
<proteinExistence type="inferred from homology"/>
<keyword evidence="6" id="KW-0413">Isomerase</keyword>
<dbReference type="GO" id="GO:0043138">
    <property type="term" value="F:3'-5' DNA helicase activity"/>
    <property type="evidence" value="ECO:0007669"/>
    <property type="project" value="UniProtKB-EC"/>
</dbReference>
<dbReference type="InterPro" id="IPR050615">
    <property type="entry name" value="ATP-dep_DNA_Helicase"/>
</dbReference>
<keyword evidence="5" id="KW-0067">ATP-binding</keyword>
<evidence type="ECO:0000256" key="9">
    <source>
        <dbReference type="ARBA" id="ARBA00048988"/>
    </source>
</evidence>
<dbReference type="PRINTS" id="PR00851">
    <property type="entry name" value="XRODRMPGMNTB"/>
</dbReference>
<feature type="domain" description="Helicase C-terminal" evidence="11">
    <location>
        <begin position="409"/>
        <end position="561"/>
    </location>
</feature>
<dbReference type="GO" id="GO:0003677">
    <property type="term" value="F:DNA binding"/>
    <property type="evidence" value="ECO:0007669"/>
    <property type="project" value="InterPro"/>
</dbReference>
<dbReference type="InterPro" id="IPR032438">
    <property type="entry name" value="ERCC3_RAD25_C"/>
</dbReference>
<dbReference type="InterPro" id="IPR027417">
    <property type="entry name" value="P-loop_NTPase"/>
</dbReference>
<evidence type="ECO:0000313" key="12">
    <source>
        <dbReference type="EMBL" id="AQS56270.1"/>
    </source>
</evidence>
<dbReference type="SUPFAM" id="SSF52540">
    <property type="entry name" value="P-loop containing nucleoside triphosphate hydrolases"/>
    <property type="match status" value="2"/>
</dbReference>
<protein>
    <recommendedName>
        <fullName evidence="8">DNA 3'-5' helicase</fullName>
        <ecNumber evidence="8">5.6.2.4</ecNumber>
    </recommendedName>
</protein>
<evidence type="ECO:0000256" key="2">
    <source>
        <dbReference type="ARBA" id="ARBA00022741"/>
    </source>
</evidence>